<dbReference type="AlphaFoldDB" id="A0A7H9CK91"/>
<dbReference type="KEGG" id="cinf:CINF_1586"/>
<organism evidence="1 2">
    <name type="scientific">Candidatus Campylobacter infans</name>
    <dbReference type="NCBI Taxonomy" id="2561898"/>
    <lineage>
        <taxon>Bacteria</taxon>
        <taxon>Pseudomonadati</taxon>
        <taxon>Campylobacterota</taxon>
        <taxon>Epsilonproteobacteria</taxon>
        <taxon>Campylobacterales</taxon>
        <taxon>Campylobacteraceae</taxon>
        <taxon>Campylobacter</taxon>
    </lineage>
</organism>
<dbReference type="RefSeq" id="WP_178695960.1">
    <property type="nucleotide sequence ID" value="NZ_CP049075.1"/>
</dbReference>
<reference evidence="1 2" key="1">
    <citation type="submission" date="2020-02" db="EMBL/GenBank/DDBJ databases">
        <title>Complete genome sequence of the novel Campylobacter species Candidatus Campylobacter infans.</title>
        <authorList>
            <person name="Duim B."/>
            <person name="Zomer A."/>
            <person name="van der Graaf L."/>
            <person name="Wagenaar J."/>
        </authorList>
    </citation>
    <scope>NUCLEOTIDE SEQUENCE [LARGE SCALE GENOMIC DNA]</scope>
    <source>
        <strain evidence="1 2">19S00001</strain>
    </source>
</reference>
<dbReference type="NCBIfam" id="TIGR02757">
    <property type="entry name" value="TIGR02757 family protein"/>
    <property type="match status" value="1"/>
</dbReference>
<evidence type="ECO:0000313" key="1">
    <source>
        <dbReference type="EMBL" id="QLI06061.1"/>
    </source>
</evidence>
<dbReference type="Proteomes" id="UP000509414">
    <property type="component" value="Chromosome"/>
</dbReference>
<sequence length="257" mass="30087">MEILKLKRLLDDEYNAHCSQDGLFSEADPLQVAREFKDPVIMLCCALFAYGNARLIVKFLKSLDFSLIYKSQSQISAYFRDNPRIYRFENAKDLEQIFITFSRLKDLDIQAIIKKGFEKNAMMIDGINALISCIYGLNEYRSLGYNFYFAKAFEKSPKAPYKRYNMWLRWCVRDSDIDLGIFKNLPKSELILPLDTHTHKVAQALKLCSRRVYDFKSALEITQNLKQFDPNDPIKYDFALYRLGQSGKIKKLLENFK</sequence>
<evidence type="ECO:0000313" key="2">
    <source>
        <dbReference type="Proteomes" id="UP000509414"/>
    </source>
</evidence>
<dbReference type="Pfam" id="PF09674">
    <property type="entry name" value="DUF2400"/>
    <property type="match status" value="1"/>
</dbReference>
<proteinExistence type="predicted"/>
<name>A0A7H9CK91_9BACT</name>
<dbReference type="InterPro" id="IPR014127">
    <property type="entry name" value="CHP02757"/>
</dbReference>
<keyword evidence="2" id="KW-1185">Reference proteome</keyword>
<gene>
    <name evidence="1" type="ORF">CINF_1586</name>
</gene>
<dbReference type="EMBL" id="CP049075">
    <property type="protein sequence ID" value="QLI06061.1"/>
    <property type="molecule type" value="Genomic_DNA"/>
</dbReference>
<accession>A0A7H9CK91</accession>
<protein>
    <submittedName>
        <fullName evidence="1">DUF2400 domain-containing protein</fullName>
    </submittedName>
</protein>